<dbReference type="RefSeq" id="WP_012567301.1">
    <property type="nucleotide sequence ID" value="NC_011420.2"/>
</dbReference>
<dbReference type="EMBL" id="CP000613">
    <property type="protein sequence ID" value="ACI99517.1"/>
    <property type="molecule type" value="Genomic_DNA"/>
</dbReference>
<evidence type="ECO:0000256" key="2">
    <source>
        <dbReference type="ARBA" id="ARBA00029447"/>
    </source>
</evidence>
<keyword evidence="9" id="KW-1185">Reference proteome</keyword>
<keyword evidence="5" id="KW-1133">Transmembrane helix</keyword>
<evidence type="ECO:0000259" key="7">
    <source>
        <dbReference type="PROSITE" id="PS50885"/>
    </source>
</evidence>
<dbReference type="GO" id="GO:0016020">
    <property type="term" value="C:membrane"/>
    <property type="evidence" value="ECO:0007669"/>
    <property type="project" value="InterPro"/>
</dbReference>
<evidence type="ECO:0000313" key="8">
    <source>
        <dbReference type="EMBL" id="ACI99517.1"/>
    </source>
</evidence>
<feature type="domain" description="Methyl-accepting transducer" evidence="6">
    <location>
        <begin position="267"/>
        <end position="503"/>
    </location>
</feature>
<dbReference type="InterPro" id="IPR003660">
    <property type="entry name" value="HAMP_dom"/>
</dbReference>
<name>B6ITY1_RHOCS</name>
<keyword evidence="1 3" id="KW-0807">Transducer</keyword>
<keyword evidence="5" id="KW-0472">Membrane</keyword>
<dbReference type="SMART" id="SM00283">
    <property type="entry name" value="MA"/>
    <property type="match status" value="1"/>
</dbReference>
<dbReference type="PANTHER" id="PTHR32089:SF112">
    <property type="entry name" value="LYSOZYME-LIKE PROTEIN-RELATED"/>
    <property type="match status" value="1"/>
</dbReference>
<dbReference type="Proteomes" id="UP000001591">
    <property type="component" value="Chromosome"/>
</dbReference>
<dbReference type="SUPFAM" id="SSF58104">
    <property type="entry name" value="Methyl-accepting chemotaxis protein (MCP) signaling domain"/>
    <property type="match status" value="1"/>
</dbReference>
<dbReference type="PROSITE" id="PS50885">
    <property type="entry name" value="HAMP"/>
    <property type="match status" value="1"/>
</dbReference>
<dbReference type="eggNOG" id="COG0840">
    <property type="taxonomic scope" value="Bacteria"/>
</dbReference>
<dbReference type="InterPro" id="IPR004089">
    <property type="entry name" value="MCPsignal_dom"/>
</dbReference>
<feature type="domain" description="HAMP" evidence="7">
    <location>
        <begin position="209"/>
        <end position="262"/>
    </location>
</feature>
<dbReference type="KEGG" id="rce:RC1_2128"/>
<dbReference type="OrthoDB" id="2489132at2"/>
<keyword evidence="4" id="KW-0175">Coiled coil</keyword>
<dbReference type="Pfam" id="PF00015">
    <property type="entry name" value="MCPsignal"/>
    <property type="match status" value="1"/>
</dbReference>
<accession>B6ITY1</accession>
<evidence type="ECO:0000256" key="3">
    <source>
        <dbReference type="PROSITE-ProRule" id="PRU00284"/>
    </source>
</evidence>
<dbReference type="STRING" id="414684.RC1_2128"/>
<proteinExistence type="inferred from homology"/>
<protein>
    <submittedName>
        <fullName evidence="8">Methyl-accepting chemotaxis protein</fullName>
    </submittedName>
</protein>
<evidence type="ECO:0000313" key="9">
    <source>
        <dbReference type="Proteomes" id="UP000001591"/>
    </source>
</evidence>
<comment type="similarity">
    <text evidence="2">Belongs to the methyl-accepting chemotaxis (MCP) protein family.</text>
</comment>
<feature type="transmembrane region" description="Helical" evidence="5">
    <location>
        <begin position="186"/>
        <end position="207"/>
    </location>
</feature>
<sequence>MQPASPQFWRRLTVGGKLMLITVLFAVSIAVLLAGTVSALRTQETMAAHSDAMGRQRFLVARYYIDVMQTAQGVPADFQSVKRIFDANVASMLTGGSVITDLDGYRQVLLPAAPTGEIERLLREQQEAMARLEAGLNRFLALPPEARADPAVIEEMVQLRKGVTARADEATRLFVRNAQEESQAMLGMMVALGIVAVLLGAAGVLLISRSIVRPLQDCVRLARAIADGDLRQQPLPVRSGDEVGRLMAAFNDMLEGLRAITAETRGTAGHLATSVQEILASIQQQASSTREQAAAVQEITTTVEEIGQSAQQVAEMAREVGSNADAIAGTGQHGLQAVQEAAAAMEAIRSQTESVAETIVALSERTQAIGEIISTVNEISEQSNLVALNAAIEAAGAGEQGRRFAVVANEIKALADQAKEATRQVRGILEQTQRNISTSVLLTEEALKRAGAGRDKALAAETVIRQMAGGVQETSGSFQQVVGATGQQQIGLEQIAQGLQQIRQASVQAASGTDQLAKAAESLSQLGGTLTRLMEKYRL</sequence>
<organism evidence="8 9">
    <name type="scientific">Rhodospirillum centenum (strain ATCC 51521 / SW)</name>
    <dbReference type="NCBI Taxonomy" id="414684"/>
    <lineage>
        <taxon>Bacteria</taxon>
        <taxon>Pseudomonadati</taxon>
        <taxon>Pseudomonadota</taxon>
        <taxon>Alphaproteobacteria</taxon>
        <taxon>Rhodospirillales</taxon>
        <taxon>Rhodospirillaceae</taxon>
        <taxon>Rhodospirillum</taxon>
    </lineage>
</organism>
<gene>
    <name evidence="8" type="primary">mcp3</name>
    <name evidence="8" type="ordered locus">RC1_2128</name>
</gene>
<dbReference type="Pfam" id="PF00672">
    <property type="entry name" value="HAMP"/>
    <property type="match status" value="1"/>
</dbReference>
<evidence type="ECO:0000256" key="5">
    <source>
        <dbReference type="SAM" id="Phobius"/>
    </source>
</evidence>
<evidence type="ECO:0000259" key="6">
    <source>
        <dbReference type="PROSITE" id="PS50111"/>
    </source>
</evidence>
<reference evidence="8 9" key="1">
    <citation type="journal article" date="2010" name="BMC Genomics">
        <title>Metabolic flexibility revealed in the genome of the cyst-forming alpha-1 proteobacterium Rhodospirillum centenum.</title>
        <authorList>
            <person name="Lu Y.K."/>
            <person name="Marden J."/>
            <person name="Han M."/>
            <person name="Swingley W.D."/>
            <person name="Mastrian S.D."/>
            <person name="Chowdhury S.R."/>
            <person name="Hao J."/>
            <person name="Helmy T."/>
            <person name="Kim S."/>
            <person name="Kurdoglu A.A."/>
            <person name="Matthies H.J."/>
            <person name="Rollo D."/>
            <person name="Stothard P."/>
            <person name="Blankenship R.E."/>
            <person name="Bauer C.E."/>
            <person name="Touchman J.W."/>
        </authorList>
    </citation>
    <scope>NUCLEOTIDE SEQUENCE [LARGE SCALE GENOMIC DNA]</scope>
    <source>
        <strain evidence="9">ATCC 51521 / SW</strain>
    </source>
</reference>
<dbReference type="HOGENOM" id="CLU_000445_107_27_5"/>
<dbReference type="SMART" id="SM00304">
    <property type="entry name" value="HAMP"/>
    <property type="match status" value="1"/>
</dbReference>
<feature type="transmembrane region" description="Helical" evidence="5">
    <location>
        <begin position="20"/>
        <end position="40"/>
    </location>
</feature>
<evidence type="ECO:0000256" key="4">
    <source>
        <dbReference type="SAM" id="Coils"/>
    </source>
</evidence>
<evidence type="ECO:0000256" key="1">
    <source>
        <dbReference type="ARBA" id="ARBA00023224"/>
    </source>
</evidence>
<dbReference type="GO" id="GO:0007165">
    <property type="term" value="P:signal transduction"/>
    <property type="evidence" value="ECO:0007669"/>
    <property type="project" value="UniProtKB-KW"/>
</dbReference>
<dbReference type="PANTHER" id="PTHR32089">
    <property type="entry name" value="METHYL-ACCEPTING CHEMOTAXIS PROTEIN MCPB"/>
    <property type="match status" value="1"/>
</dbReference>
<keyword evidence="5" id="KW-0812">Transmembrane</keyword>
<dbReference type="Gene3D" id="1.10.287.950">
    <property type="entry name" value="Methyl-accepting chemotaxis protein"/>
    <property type="match status" value="1"/>
</dbReference>
<dbReference type="CDD" id="cd06225">
    <property type="entry name" value="HAMP"/>
    <property type="match status" value="1"/>
</dbReference>
<dbReference type="AlphaFoldDB" id="B6ITY1"/>
<feature type="coiled-coil region" evidence="4">
    <location>
        <begin position="404"/>
        <end position="431"/>
    </location>
</feature>
<dbReference type="PROSITE" id="PS50111">
    <property type="entry name" value="CHEMOTAXIS_TRANSDUC_2"/>
    <property type="match status" value="1"/>
</dbReference>